<feature type="transmembrane region" description="Helical" evidence="9">
    <location>
        <begin position="57"/>
        <end position="74"/>
    </location>
</feature>
<dbReference type="CDD" id="cd00082">
    <property type="entry name" value="HisKA"/>
    <property type="match status" value="1"/>
</dbReference>
<keyword evidence="4" id="KW-0597">Phosphoprotein</keyword>
<keyword evidence="7" id="KW-0902">Two-component regulatory system</keyword>
<dbReference type="Proteomes" id="UP000187185">
    <property type="component" value="Chromosome"/>
</dbReference>
<evidence type="ECO:0000256" key="5">
    <source>
        <dbReference type="ARBA" id="ARBA00022679"/>
    </source>
</evidence>
<evidence type="ECO:0000256" key="1">
    <source>
        <dbReference type="ARBA" id="ARBA00000085"/>
    </source>
</evidence>
<dbReference type="InterPro" id="IPR003594">
    <property type="entry name" value="HATPase_dom"/>
</dbReference>
<protein>
    <recommendedName>
        <fullName evidence="3">histidine kinase</fullName>
        <ecNumber evidence="3">2.7.13.3</ecNumber>
    </recommendedName>
</protein>
<dbReference type="SUPFAM" id="SSF47384">
    <property type="entry name" value="Homodimeric domain of signal transducing histidine kinase"/>
    <property type="match status" value="1"/>
</dbReference>
<dbReference type="PANTHER" id="PTHR43711:SF1">
    <property type="entry name" value="HISTIDINE KINASE 1"/>
    <property type="match status" value="1"/>
</dbReference>
<dbReference type="PANTHER" id="PTHR43711">
    <property type="entry name" value="TWO-COMPONENT HISTIDINE KINASE"/>
    <property type="match status" value="1"/>
</dbReference>
<dbReference type="InterPro" id="IPR036097">
    <property type="entry name" value="HisK_dim/P_sf"/>
</dbReference>
<keyword evidence="5" id="KW-0808">Transferase</keyword>
<dbReference type="SUPFAM" id="SSF55785">
    <property type="entry name" value="PYP-like sensor domain (PAS domain)"/>
    <property type="match status" value="1"/>
</dbReference>
<evidence type="ECO:0000256" key="8">
    <source>
        <dbReference type="SAM" id="MobiDB-lite"/>
    </source>
</evidence>
<gene>
    <name evidence="11" type="ORF">BOH66_14000</name>
</gene>
<feature type="transmembrane region" description="Helical" evidence="9">
    <location>
        <begin position="23"/>
        <end position="45"/>
    </location>
</feature>
<feature type="transmembrane region" description="Helical" evidence="9">
    <location>
        <begin position="86"/>
        <end position="108"/>
    </location>
</feature>
<dbReference type="InterPro" id="IPR036890">
    <property type="entry name" value="HATPase_C_sf"/>
</dbReference>
<dbReference type="STRING" id="36805.BOH66_14000"/>
<dbReference type="CDD" id="cd00130">
    <property type="entry name" value="PAS"/>
    <property type="match status" value="1"/>
</dbReference>
<keyword evidence="9" id="KW-0472">Membrane</keyword>
<dbReference type="PROSITE" id="PS50109">
    <property type="entry name" value="HIS_KIN"/>
    <property type="match status" value="1"/>
</dbReference>
<dbReference type="SUPFAM" id="SSF55874">
    <property type="entry name" value="ATPase domain of HSP90 chaperone/DNA topoisomerase II/histidine kinase"/>
    <property type="match status" value="1"/>
</dbReference>
<feature type="transmembrane region" description="Helical" evidence="9">
    <location>
        <begin position="120"/>
        <end position="139"/>
    </location>
</feature>
<dbReference type="InterPro" id="IPR035965">
    <property type="entry name" value="PAS-like_dom_sf"/>
</dbReference>
<dbReference type="Gene3D" id="3.30.450.20">
    <property type="entry name" value="PAS domain"/>
    <property type="match status" value="1"/>
</dbReference>
<evidence type="ECO:0000256" key="6">
    <source>
        <dbReference type="ARBA" id="ARBA00022777"/>
    </source>
</evidence>
<dbReference type="AlphaFoldDB" id="A0A1P8UAW0"/>
<dbReference type="InterPro" id="IPR000014">
    <property type="entry name" value="PAS"/>
</dbReference>
<dbReference type="EMBL" id="CP018762">
    <property type="protein sequence ID" value="APZ35233.1"/>
    <property type="molecule type" value="Genomic_DNA"/>
</dbReference>
<dbReference type="OrthoDB" id="9757990at2"/>
<accession>A0A1P8UAW0</accession>
<dbReference type="Gene3D" id="3.30.565.10">
    <property type="entry name" value="Histidine kinase-like ATPase, C-terminal domain"/>
    <property type="match status" value="1"/>
</dbReference>
<evidence type="ECO:0000256" key="7">
    <source>
        <dbReference type="ARBA" id="ARBA00023012"/>
    </source>
</evidence>
<dbReference type="PRINTS" id="PR00344">
    <property type="entry name" value="BCTRLSENSOR"/>
</dbReference>
<evidence type="ECO:0000256" key="4">
    <source>
        <dbReference type="ARBA" id="ARBA00022553"/>
    </source>
</evidence>
<evidence type="ECO:0000256" key="2">
    <source>
        <dbReference type="ARBA" id="ARBA00004236"/>
    </source>
</evidence>
<dbReference type="GO" id="GO:0005886">
    <property type="term" value="C:plasma membrane"/>
    <property type="evidence" value="ECO:0007669"/>
    <property type="project" value="UniProtKB-SubCell"/>
</dbReference>
<keyword evidence="9" id="KW-1133">Transmembrane helix</keyword>
<keyword evidence="6" id="KW-0418">Kinase</keyword>
<keyword evidence="9" id="KW-0812">Transmembrane</keyword>
<feature type="transmembrane region" description="Helical" evidence="9">
    <location>
        <begin position="151"/>
        <end position="169"/>
    </location>
</feature>
<dbReference type="InterPro" id="IPR005467">
    <property type="entry name" value="His_kinase_dom"/>
</dbReference>
<dbReference type="CDD" id="cd00075">
    <property type="entry name" value="HATPase"/>
    <property type="match status" value="1"/>
</dbReference>
<sequence>MATVETMTLSAPVTGPSGRTRSIWLWQLSLSAVVVVLILAVLVLVPELLATPTMGGGVAMILALTLITMVVPWHRASSTLVGLLPLADILAIGLLTFGGDLRFGFLWVFPLAWYASHFRLAWMVSALALVAAIIVFDALTHSPSPFSTLRFLVVLLSLTFISITIYNSARRSAAFTRLLRRQSERLEATLERVRAQERRVNQVLNGLDSAITRVDRDGRLLGVNDAYIALYSIDHRDTSRPATSVEYDDRGGRALRENERLAARAARGEIFSDERLWLYDAEGRWHILSASTRELVSGPGEPDTTLLVVRDVTEAVETENARRSLATTVTHELANPLTAIIGYTDLMLEDATTGTDRERLELIDAAAARMERLIAEVLRAGGHQPRSDQRRDVDLQALLAASVESFTPAATAGDVALVLHPAPPTPIVADGFRLRQMFDNLVSNAVKYTPRAGTVDVAVNTEGTDAVVTITDTGIGIGADDLPRIFGDYFRAETAREAGLPGTGLGMGISRAIVEEHGGTLELTSEPGAGTTATVRLPRGEDHHD</sequence>
<dbReference type="Gene3D" id="1.10.287.130">
    <property type="match status" value="1"/>
</dbReference>
<dbReference type="KEGG" id="maur:BOH66_14000"/>
<dbReference type="InterPro" id="IPR003661">
    <property type="entry name" value="HisK_dim/P_dom"/>
</dbReference>
<dbReference type="InterPro" id="IPR004358">
    <property type="entry name" value="Sig_transdc_His_kin-like_C"/>
</dbReference>
<comment type="subcellular location">
    <subcellularLocation>
        <location evidence="2">Cell membrane</location>
    </subcellularLocation>
</comment>
<feature type="region of interest" description="Disordered" evidence="8">
    <location>
        <begin position="523"/>
        <end position="545"/>
    </location>
</feature>
<evidence type="ECO:0000259" key="10">
    <source>
        <dbReference type="PROSITE" id="PS50109"/>
    </source>
</evidence>
<evidence type="ECO:0000313" key="12">
    <source>
        <dbReference type="Proteomes" id="UP000187185"/>
    </source>
</evidence>
<reference evidence="11 12" key="1">
    <citation type="submission" date="2016-12" db="EMBL/GenBank/DDBJ databases">
        <title>Complete genome sequence of Microbacterium aurum KACC 15219.</title>
        <authorList>
            <person name="Jung Y."/>
            <person name="Shin J.-H."/>
            <person name="Lee Y.-J."/>
            <person name="Yi H."/>
            <person name="Bahn Y.-S."/>
            <person name="Kim J.F."/>
            <person name="Lee D.-W."/>
        </authorList>
    </citation>
    <scope>NUCLEOTIDE SEQUENCE [LARGE SCALE GENOMIC DNA]</scope>
    <source>
        <strain evidence="11 12">KACC 15219</strain>
    </source>
</reference>
<dbReference type="RefSeq" id="WP_076691611.1">
    <property type="nucleotide sequence ID" value="NZ_CP018762.1"/>
</dbReference>
<name>A0A1P8UAW0_9MICO</name>
<dbReference type="SMART" id="SM00388">
    <property type="entry name" value="HisKA"/>
    <property type="match status" value="1"/>
</dbReference>
<dbReference type="EC" id="2.7.13.3" evidence="3"/>
<dbReference type="GO" id="GO:0000155">
    <property type="term" value="F:phosphorelay sensor kinase activity"/>
    <property type="evidence" value="ECO:0007669"/>
    <property type="project" value="InterPro"/>
</dbReference>
<proteinExistence type="predicted"/>
<keyword evidence="12" id="KW-1185">Reference proteome</keyword>
<feature type="domain" description="Histidine kinase" evidence="10">
    <location>
        <begin position="328"/>
        <end position="541"/>
    </location>
</feature>
<evidence type="ECO:0000256" key="9">
    <source>
        <dbReference type="SAM" id="Phobius"/>
    </source>
</evidence>
<organism evidence="11 12">
    <name type="scientific">Microbacterium aurum</name>
    <dbReference type="NCBI Taxonomy" id="36805"/>
    <lineage>
        <taxon>Bacteria</taxon>
        <taxon>Bacillati</taxon>
        <taxon>Actinomycetota</taxon>
        <taxon>Actinomycetes</taxon>
        <taxon>Micrococcales</taxon>
        <taxon>Microbacteriaceae</taxon>
        <taxon>Microbacterium</taxon>
    </lineage>
</organism>
<evidence type="ECO:0000313" key="11">
    <source>
        <dbReference type="EMBL" id="APZ35233.1"/>
    </source>
</evidence>
<dbReference type="Pfam" id="PF00512">
    <property type="entry name" value="HisKA"/>
    <property type="match status" value="1"/>
</dbReference>
<comment type="catalytic activity">
    <reaction evidence="1">
        <text>ATP + protein L-histidine = ADP + protein N-phospho-L-histidine.</text>
        <dbReference type="EC" id="2.7.13.3"/>
    </reaction>
</comment>
<dbReference type="InterPro" id="IPR050736">
    <property type="entry name" value="Sensor_HK_Regulatory"/>
</dbReference>
<evidence type="ECO:0000256" key="3">
    <source>
        <dbReference type="ARBA" id="ARBA00012438"/>
    </source>
</evidence>
<dbReference type="Pfam" id="PF02518">
    <property type="entry name" value="HATPase_c"/>
    <property type="match status" value="1"/>
</dbReference>
<dbReference type="SMART" id="SM00387">
    <property type="entry name" value="HATPase_c"/>
    <property type="match status" value="1"/>
</dbReference>
<dbReference type="FunFam" id="3.30.565.10:FF:000006">
    <property type="entry name" value="Sensor histidine kinase WalK"/>
    <property type="match status" value="1"/>
</dbReference>